<organism evidence="2 3">
    <name type="scientific">Synaphobranchus kaupii</name>
    <name type="common">Kaup's arrowtooth eel</name>
    <dbReference type="NCBI Taxonomy" id="118154"/>
    <lineage>
        <taxon>Eukaryota</taxon>
        <taxon>Metazoa</taxon>
        <taxon>Chordata</taxon>
        <taxon>Craniata</taxon>
        <taxon>Vertebrata</taxon>
        <taxon>Euteleostomi</taxon>
        <taxon>Actinopterygii</taxon>
        <taxon>Neopterygii</taxon>
        <taxon>Teleostei</taxon>
        <taxon>Anguilliformes</taxon>
        <taxon>Synaphobranchidae</taxon>
        <taxon>Synaphobranchus</taxon>
    </lineage>
</organism>
<gene>
    <name evidence="2" type="ORF">SKAU_G00288860</name>
</gene>
<keyword evidence="3" id="KW-1185">Reference proteome</keyword>
<dbReference type="AlphaFoldDB" id="A0A9Q1ETF5"/>
<proteinExistence type="predicted"/>
<sequence>MLSVFAAPSMMETEDRKRRVCGGKNTWDRIRPPFSISDNRSRSPGALLSTCGSRSREKWAGDTAEPATWEKAEWRRITNRLPKEQVSQIHSVN</sequence>
<protein>
    <submittedName>
        <fullName evidence="2">Uncharacterized protein</fullName>
    </submittedName>
</protein>
<accession>A0A9Q1ETF5</accession>
<evidence type="ECO:0000313" key="3">
    <source>
        <dbReference type="Proteomes" id="UP001152622"/>
    </source>
</evidence>
<evidence type="ECO:0000256" key="1">
    <source>
        <dbReference type="SAM" id="MobiDB-lite"/>
    </source>
</evidence>
<feature type="region of interest" description="Disordered" evidence="1">
    <location>
        <begin position="31"/>
        <end position="65"/>
    </location>
</feature>
<comment type="caution">
    <text evidence="2">The sequence shown here is derived from an EMBL/GenBank/DDBJ whole genome shotgun (WGS) entry which is preliminary data.</text>
</comment>
<dbReference type="EMBL" id="JAINUF010000012">
    <property type="protein sequence ID" value="KAJ8344693.1"/>
    <property type="molecule type" value="Genomic_DNA"/>
</dbReference>
<reference evidence="2" key="1">
    <citation type="journal article" date="2023" name="Science">
        <title>Genome structures resolve the early diversification of teleost fishes.</title>
        <authorList>
            <person name="Parey E."/>
            <person name="Louis A."/>
            <person name="Montfort J."/>
            <person name="Bouchez O."/>
            <person name="Roques C."/>
            <person name="Iampietro C."/>
            <person name="Lluch J."/>
            <person name="Castinel A."/>
            <person name="Donnadieu C."/>
            <person name="Desvignes T."/>
            <person name="Floi Bucao C."/>
            <person name="Jouanno E."/>
            <person name="Wen M."/>
            <person name="Mejri S."/>
            <person name="Dirks R."/>
            <person name="Jansen H."/>
            <person name="Henkel C."/>
            <person name="Chen W.J."/>
            <person name="Zahm M."/>
            <person name="Cabau C."/>
            <person name="Klopp C."/>
            <person name="Thompson A.W."/>
            <person name="Robinson-Rechavi M."/>
            <person name="Braasch I."/>
            <person name="Lecointre G."/>
            <person name="Bobe J."/>
            <person name="Postlethwait J.H."/>
            <person name="Berthelot C."/>
            <person name="Roest Crollius H."/>
            <person name="Guiguen Y."/>
        </authorList>
    </citation>
    <scope>NUCLEOTIDE SEQUENCE</scope>
    <source>
        <strain evidence="2">WJC10195</strain>
    </source>
</reference>
<evidence type="ECO:0000313" key="2">
    <source>
        <dbReference type="EMBL" id="KAJ8344693.1"/>
    </source>
</evidence>
<dbReference type="Proteomes" id="UP001152622">
    <property type="component" value="Chromosome 12"/>
</dbReference>
<name>A0A9Q1ETF5_SYNKA</name>